<feature type="transmembrane region" description="Helical" evidence="1">
    <location>
        <begin position="46"/>
        <end position="62"/>
    </location>
</feature>
<proteinExistence type="predicted"/>
<feature type="transmembrane region" description="Helical" evidence="1">
    <location>
        <begin position="136"/>
        <end position="154"/>
    </location>
</feature>
<gene>
    <name evidence="2" type="ORF">AKJ17_05060</name>
</gene>
<dbReference type="InterPro" id="IPR019275">
    <property type="entry name" value="DUF2301"/>
</dbReference>
<feature type="transmembrane region" description="Helical" evidence="1">
    <location>
        <begin position="19"/>
        <end position="39"/>
    </location>
</feature>
<evidence type="ECO:0000313" key="2">
    <source>
        <dbReference type="EMBL" id="KOO04279.1"/>
    </source>
</evidence>
<keyword evidence="3" id="KW-1185">Reference proteome</keyword>
<dbReference type="OrthoDB" id="8447652at2"/>
<keyword evidence="1" id="KW-0472">Membrane</keyword>
<reference evidence="3" key="1">
    <citation type="submission" date="2015-08" db="EMBL/GenBank/DDBJ databases">
        <title>Vibrio galatheae sp. nov., a novel member of the Vibrionaceae family isolated from the Solomon Islands.</title>
        <authorList>
            <person name="Giubergia S."/>
            <person name="Machado H."/>
            <person name="Mateiu R.V."/>
            <person name="Gram L."/>
        </authorList>
    </citation>
    <scope>NUCLEOTIDE SEQUENCE [LARGE SCALE GENOMIC DNA]</scope>
    <source>
        <strain evidence="3">DSM 19584</strain>
    </source>
</reference>
<dbReference type="PATRIC" id="fig|693.5.peg.1025"/>
<dbReference type="RefSeq" id="WP_053394693.1">
    <property type="nucleotide sequence ID" value="NZ_LHPJ01000005.1"/>
</dbReference>
<sequence length="169" mass="19114">MADPHIESPMDQWDHLMVIIYRLGFTLACPVLALLPWNLGYPVENFVFLSAAMCASSLHIYSKPIRLLLQFATWAGLLCFVFGLPNIAMGGAFITLGGLCYKEYFCFKVPGLRFQPLILAALWFCMVFDADIAARLLATISAFLFLVTSVYKWIMPRHFDIGDKTKYDV</sequence>
<feature type="transmembrane region" description="Helical" evidence="1">
    <location>
        <begin position="74"/>
        <end position="100"/>
    </location>
</feature>
<dbReference type="EMBL" id="LHPJ01000005">
    <property type="protein sequence ID" value="KOO04279.1"/>
    <property type="molecule type" value="Genomic_DNA"/>
</dbReference>
<dbReference type="AlphaFoldDB" id="A0A0M0HQE4"/>
<dbReference type="Proteomes" id="UP000037515">
    <property type="component" value="Unassembled WGS sequence"/>
</dbReference>
<protein>
    <submittedName>
        <fullName evidence="2">Uncharacterized protein</fullName>
    </submittedName>
</protein>
<accession>A0A0M0HQE4</accession>
<evidence type="ECO:0000313" key="3">
    <source>
        <dbReference type="Proteomes" id="UP000037515"/>
    </source>
</evidence>
<feature type="transmembrane region" description="Helical" evidence="1">
    <location>
        <begin position="112"/>
        <end position="130"/>
    </location>
</feature>
<keyword evidence="1" id="KW-1133">Transmembrane helix</keyword>
<name>A0A0M0HQE4_VIBNE</name>
<keyword evidence="1" id="KW-0812">Transmembrane</keyword>
<organism evidence="2 3">
    <name type="scientific">Vibrio nereis</name>
    <dbReference type="NCBI Taxonomy" id="693"/>
    <lineage>
        <taxon>Bacteria</taxon>
        <taxon>Pseudomonadati</taxon>
        <taxon>Pseudomonadota</taxon>
        <taxon>Gammaproteobacteria</taxon>
        <taxon>Vibrionales</taxon>
        <taxon>Vibrionaceae</taxon>
        <taxon>Vibrio</taxon>
    </lineage>
</organism>
<comment type="caution">
    <text evidence="2">The sequence shown here is derived from an EMBL/GenBank/DDBJ whole genome shotgun (WGS) entry which is preliminary data.</text>
</comment>
<dbReference type="STRING" id="693.AKJ17_05060"/>
<dbReference type="Pfam" id="PF10063">
    <property type="entry name" value="DUF2301"/>
    <property type="match status" value="1"/>
</dbReference>
<evidence type="ECO:0000256" key="1">
    <source>
        <dbReference type="SAM" id="Phobius"/>
    </source>
</evidence>